<keyword evidence="13" id="KW-0472">Membrane</keyword>
<comment type="catalytic activity">
    <reaction evidence="9">
        <text>a primary methyl amine + O2 + H2O = an aldehyde + H2O2 + NH4(+)</text>
        <dbReference type="Rhea" id="RHEA:16153"/>
        <dbReference type="ChEBI" id="CHEBI:15377"/>
        <dbReference type="ChEBI" id="CHEBI:15379"/>
        <dbReference type="ChEBI" id="CHEBI:16240"/>
        <dbReference type="ChEBI" id="CHEBI:17478"/>
        <dbReference type="ChEBI" id="CHEBI:28938"/>
        <dbReference type="ChEBI" id="CHEBI:228804"/>
        <dbReference type="EC" id="1.4.3.21"/>
    </reaction>
</comment>
<comment type="cofactor">
    <cofactor evidence="1">
        <name>Cu cation</name>
        <dbReference type="ChEBI" id="CHEBI:23378"/>
    </cofactor>
</comment>
<comment type="caution">
    <text evidence="17">The sequence shown here is derived from an EMBL/GenBank/DDBJ whole genome shotgun (WGS) entry which is preliminary data.</text>
</comment>
<proteinExistence type="inferred from homology"/>
<feature type="domain" description="Copper amine oxidase N2-terminal" evidence="15">
    <location>
        <begin position="74"/>
        <end position="155"/>
    </location>
</feature>
<feature type="active site" description="Proton acceptor" evidence="10">
    <location>
        <position position="370"/>
    </location>
</feature>
<dbReference type="Proteomes" id="UP001163823">
    <property type="component" value="Chromosome 10"/>
</dbReference>
<dbReference type="SUPFAM" id="SSF49998">
    <property type="entry name" value="Amine oxidase catalytic domain"/>
    <property type="match status" value="1"/>
</dbReference>
<evidence type="ECO:0000256" key="2">
    <source>
        <dbReference type="ARBA" id="ARBA00007983"/>
    </source>
</evidence>
<keyword evidence="4 12" id="KW-0479">Metal-binding</keyword>
<dbReference type="EC" id="1.4.3.-" evidence="12"/>
<evidence type="ECO:0000256" key="1">
    <source>
        <dbReference type="ARBA" id="ARBA00001935"/>
    </source>
</evidence>
<keyword evidence="18" id="KW-1185">Reference proteome</keyword>
<dbReference type="InterPro" id="IPR016182">
    <property type="entry name" value="Cu_amine_oxidase_N-reg"/>
</dbReference>
<keyword evidence="7 12" id="KW-0186">Copper</keyword>
<evidence type="ECO:0000256" key="7">
    <source>
        <dbReference type="ARBA" id="ARBA00023008"/>
    </source>
</evidence>
<feature type="active site" description="Schiff-base intermediate with substrate; via topaquinone" evidence="10">
    <location>
        <position position="458"/>
    </location>
</feature>
<dbReference type="InterPro" id="IPR049947">
    <property type="entry name" value="Cu_Am_Ox_Cu-bd"/>
</dbReference>
<dbReference type="FunFam" id="3.10.450.40:FF:000005">
    <property type="entry name" value="Amine oxidase"/>
    <property type="match status" value="1"/>
</dbReference>
<name>A0AAD7PF18_QUISA</name>
<organism evidence="17 18">
    <name type="scientific">Quillaja saponaria</name>
    <name type="common">Soap bark tree</name>
    <dbReference type="NCBI Taxonomy" id="32244"/>
    <lineage>
        <taxon>Eukaryota</taxon>
        <taxon>Viridiplantae</taxon>
        <taxon>Streptophyta</taxon>
        <taxon>Embryophyta</taxon>
        <taxon>Tracheophyta</taxon>
        <taxon>Spermatophyta</taxon>
        <taxon>Magnoliopsida</taxon>
        <taxon>eudicotyledons</taxon>
        <taxon>Gunneridae</taxon>
        <taxon>Pentapetalae</taxon>
        <taxon>rosids</taxon>
        <taxon>fabids</taxon>
        <taxon>Fabales</taxon>
        <taxon>Quillajaceae</taxon>
        <taxon>Quillaja</taxon>
    </lineage>
</organism>
<dbReference type="InterPro" id="IPR015800">
    <property type="entry name" value="Cu_amine_oxidase_N2"/>
</dbReference>
<gene>
    <name evidence="17" type="ORF">O6P43_024298</name>
</gene>
<reference evidence="17" key="1">
    <citation type="journal article" date="2023" name="Science">
        <title>Elucidation of the pathway for biosynthesis of saponin adjuvants from the soapbark tree.</title>
        <authorList>
            <person name="Reed J."/>
            <person name="Orme A."/>
            <person name="El-Demerdash A."/>
            <person name="Owen C."/>
            <person name="Martin L.B.B."/>
            <person name="Misra R.C."/>
            <person name="Kikuchi S."/>
            <person name="Rejzek M."/>
            <person name="Martin A.C."/>
            <person name="Harkess A."/>
            <person name="Leebens-Mack J."/>
            <person name="Louveau T."/>
            <person name="Stephenson M.J."/>
            <person name="Osbourn A."/>
        </authorList>
    </citation>
    <scope>NUCLEOTIDE SEQUENCE</scope>
    <source>
        <strain evidence="17">S10</strain>
    </source>
</reference>
<dbReference type="InterPro" id="IPR000269">
    <property type="entry name" value="Cu_amine_oxidase"/>
</dbReference>
<dbReference type="EMBL" id="JARAOO010000010">
    <property type="protein sequence ID" value="KAJ7952455.1"/>
    <property type="molecule type" value="Genomic_DNA"/>
</dbReference>
<dbReference type="Gene3D" id="3.10.450.40">
    <property type="match status" value="2"/>
</dbReference>
<feature type="domain" description="Copper amine oxidase catalytic" evidence="14">
    <location>
        <begin position="291"/>
        <end position="707"/>
    </location>
</feature>
<evidence type="ECO:0000259" key="15">
    <source>
        <dbReference type="Pfam" id="PF02727"/>
    </source>
</evidence>
<feature type="domain" description="Copper amine oxidase N3-terminal" evidence="16">
    <location>
        <begin position="166"/>
        <end position="264"/>
    </location>
</feature>
<comment type="cofactor">
    <cofactor evidence="12">
        <name>Cu cation</name>
        <dbReference type="ChEBI" id="CHEBI:23378"/>
    </cofactor>
    <text evidence="12">Contains 1 topaquinone per subunit.</text>
</comment>
<dbReference type="GO" id="GO:0009308">
    <property type="term" value="P:amine metabolic process"/>
    <property type="evidence" value="ECO:0007669"/>
    <property type="project" value="UniProtKB-UniRule"/>
</dbReference>
<evidence type="ECO:0000256" key="6">
    <source>
        <dbReference type="ARBA" id="ARBA00023002"/>
    </source>
</evidence>
<evidence type="ECO:0000256" key="3">
    <source>
        <dbReference type="ARBA" id="ARBA00011738"/>
    </source>
</evidence>
<keyword evidence="13" id="KW-1133">Transmembrane helix</keyword>
<dbReference type="InterPro" id="IPR049948">
    <property type="entry name" value="Cu_Am_ox_TPQ-bd"/>
</dbReference>
<feature type="modified residue" description="2',4',5'-topaquinone" evidence="11">
    <location>
        <position position="458"/>
    </location>
</feature>
<evidence type="ECO:0000256" key="12">
    <source>
        <dbReference type="RuleBase" id="RU000672"/>
    </source>
</evidence>
<dbReference type="PANTHER" id="PTHR10638:SF41">
    <property type="entry name" value="AMINE OXIDASE"/>
    <property type="match status" value="1"/>
</dbReference>
<dbReference type="Pfam" id="PF02727">
    <property type="entry name" value="Cu_amine_oxidN2"/>
    <property type="match status" value="1"/>
</dbReference>
<comment type="similarity">
    <text evidence="2 12">Belongs to the copper/topaquinone oxidase family.</text>
</comment>
<sequence>MEPRNLLRFLFLSFSLALVLILTWFQLPDQPNKADLLDCNDNSQLCIFKNRFHLLKKPPFPTRRRQHELDTPHHPLDPLTIQELNTVRTILSSQALFKSSSGYALHSLVLQEPEKRLVVNWKKGDPLLPRKASVIARANGISHVLTVDLANHQVTVQETGSFSGYPIMTLEDMITATGAPLADADFNSTILQRGVDLTDLACLPISSGWYGKSEENRRLIKVQCYSTKGTANFYMRPIEGLTVLVDLDTKEVVEISDKGSNIPLPKAANTDYRYSSIQKHNQELRLINPISIEQPKGPSFTIEDDHLVKWANWEFHLKADPRAGIIISQAKVRDPDSGELRNVLYKGFASELFVPYMDPTDAWYFKTYMDAGEYGFGLQSMSLDPLNDCPRNAYYMDGVFSAANGTPYVRSNMICVFESYTGDVSWRHTECPITGMEVKEARPKVTLVVRMAASVANYDYIVDWEFQTDGLIKIKVGLSGILMVKATSFDNMNQVGNQESLYGTLLSENVIGVIHDHYITFHLDMDIDGSNNSFVNVNIKKQQTAPGESPRRSYLKAVRNVAKTEKDAQVKLKLYDPSEFHVINPSKKTRVGNPVGYKVVPGGTAASLLDLEDPPQKRGAFTNNQIWVTPYNRSEQWAGGLFVYQSKGEDTLAVWSNRDRPIENKDIVLWYTLGFHHIPCQEDFPIMPTVTSSFDLKPVNFFESNPILRIPPNFESDLPVCKPAASV</sequence>
<dbReference type="PANTHER" id="PTHR10638">
    <property type="entry name" value="COPPER AMINE OXIDASE"/>
    <property type="match status" value="1"/>
</dbReference>
<keyword evidence="8" id="KW-1015">Disulfide bond</keyword>
<dbReference type="KEGG" id="qsa:O6P43_024298"/>
<keyword evidence="5 10" id="KW-0801">TPQ</keyword>
<dbReference type="GO" id="GO:0048038">
    <property type="term" value="F:quinone binding"/>
    <property type="evidence" value="ECO:0007669"/>
    <property type="project" value="InterPro"/>
</dbReference>
<evidence type="ECO:0000259" key="16">
    <source>
        <dbReference type="Pfam" id="PF02728"/>
    </source>
</evidence>
<comment type="subunit">
    <text evidence="3">Homodimer.</text>
</comment>
<evidence type="ECO:0000256" key="4">
    <source>
        <dbReference type="ARBA" id="ARBA00022723"/>
    </source>
</evidence>
<dbReference type="FunFam" id="2.70.98.20:FF:000004">
    <property type="entry name" value="Amine oxidase"/>
    <property type="match status" value="1"/>
</dbReference>
<dbReference type="Pfam" id="PF01179">
    <property type="entry name" value="Cu_amine_oxid"/>
    <property type="match status" value="1"/>
</dbReference>
<dbReference type="SUPFAM" id="SSF54416">
    <property type="entry name" value="Amine oxidase N-terminal region"/>
    <property type="match status" value="2"/>
</dbReference>
<evidence type="ECO:0000256" key="8">
    <source>
        <dbReference type="ARBA" id="ARBA00023157"/>
    </source>
</evidence>
<dbReference type="Gene3D" id="2.70.98.20">
    <property type="entry name" value="Copper amine oxidase, catalytic domain"/>
    <property type="match status" value="1"/>
</dbReference>
<evidence type="ECO:0000256" key="11">
    <source>
        <dbReference type="PIRSR" id="PIRSR600269-51"/>
    </source>
</evidence>
<dbReference type="InterPro" id="IPR015802">
    <property type="entry name" value="Cu_amine_oxidase_N3"/>
</dbReference>
<protein>
    <recommendedName>
        <fullName evidence="12">Amine oxidase</fullName>
        <ecNumber evidence="12">1.4.3.-</ecNumber>
    </recommendedName>
</protein>
<evidence type="ECO:0000313" key="17">
    <source>
        <dbReference type="EMBL" id="KAJ7952455.1"/>
    </source>
</evidence>
<dbReference type="GO" id="GO:0008131">
    <property type="term" value="F:primary methylamine oxidase activity"/>
    <property type="evidence" value="ECO:0007669"/>
    <property type="project" value="UniProtKB-EC"/>
</dbReference>
<evidence type="ECO:0000256" key="13">
    <source>
        <dbReference type="SAM" id="Phobius"/>
    </source>
</evidence>
<evidence type="ECO:0000256" key="10">
    <source>
        <dbReference type="PIRSR" id="PIRSR600269-50"/>
    </source>
</evidence>
<dbReference type="PROSITE" id="PS01164">
    <property type="entry name" value="COPPER_AMINE_OXID_1"/>
    <property type="match status" value="1"/>
</dbReference>
<keyword evidence="13" id="KW-0812">Transmembrane</keyword>
<evidence type="ECO:0000313" key="18">
    <source>
        <dbReference type="Proteomes" id="UP001163823"/>
    </source>
</evidence>
<feature type="transmembrane region" description="Helical" evidence="13">
    <location>
        <begin position="7"/>
        <end position="27"/>
    </location>
</feature>
<dbReference type="InterPro" id="IPR036460">
    <property type="entry name" value="Cu_amine_oxidase_C_sf"/>
</dbReference>
<accession>A0AAD7PF18</accession>
<evidence type="ECO:0000259" key="14">
    <source>
        <dbReference type="Pfam" id="PF01179"/>
    </source>
</evidence>
<keyword evidence="6 12" id="KW-0560">Oxidoreductase</keyword>
<dbReference type="InterPro" id="IPR015798">
    <property type="entry name" value="Cu_amine_oxidase_C"/>
</dbReference>
<dbReference type="PROSITE" id="PS01165">
    <property type="entry name" value="COPPER_AMINE_OXID_2"/>
    <property type="match status" value="1"/>
</dbReference>
<comment type="PTM">
    <text evidence="11 12">Topaquinone (TPQ) is generated by copper-dependent autoxidation of a specific tyrosyl residue.</text>
</comment>
<evidence type="ECO:0000256" key="9">
    <source>
        <dbReference type="ARBA" id="ARBA00048032"/>
    </source>
</evidence>
<dbReference type="Pfam" id="PF02728">
    <property type="entry name" value="Cu_amine_oxidN3"/>
    <property type="match status" value="1"/>
</dbReference>
<dbReference type="AlphaFoldDB" id="A0AAD7PF18"/>
<dbReference type="GO" id="GO:0005507">
    <property type="term" value="F:copper ion binding"/>
    <property type="evidence" value="ECO:0007669"/>
    <property type="project" value="InterPro"/>
</dbReference>
<evidence type="ECO:0000256" key="5">
    <source>
        <dbReference type="ARBA" id="ARBA00022772"/>
    </source>
</evidence>